<dbReference type="RefSeq" id="WP_021643873.1">
    <property type="nucleotide sequence ID" value="NZ_KE993051.1"/>
</dbReference>
<protein>
    <submittedName>
        <fullName evidence="1">Uncharacterized protein</fullName>
    </submittedName>
</protein>
<comment type="caution">
    <text evidence="1">The sequence shown here is derived from an EMBL/GenBank/DDBJ whole genome shotgun (WGS) entry which is preliminary data.</text>
</comment>
<proteinExistence type="predicted"/>
<name>A0ABC9TVK8_CLOSY</name>
<evidence type="ECO:0000313" key="2">
    <source>
        <dbReference type="Proteomes" id="UP000016491"/>
    </source>
</evidence>
<accession>A0ABC9TVK8</accession>
<organism evidence="1 2">
    <name type="scientific">[Clostridium] symbiosum ATCC 14940</name>
    <dbReference type="NCBI Taxonomy" id="411472"/>
    <lineage>
        <taxon>Bacteria</taxon>
        <taxon>Bacillati</taxon>
        <taxon>Bacillota</taxon>
        <taxon>Clostridia</taxon>
        <taxon>Lachnospirales</taxon>
        <taxon>Lachnospiraceae</taxon>
        <taxon>Otoolea</taxon>
    </lineage>
</organism>
<dbReference type="EMBL" id="AWSU01000246">
    <property type="protein sequence ID" value="ERI75488.1"/>
    <property type="molecule type" value="Genomic_DNA"/>
</dbReference>
<evidence type="ECO:0000313" key="1">
    <source>
        <dbReference type="EMBL" id="ERI75488.1"/>
    </source>
</evidence>
<gene>
    <name evidence="1" type="ORF">CLOSYM_03218</name>
</gene>
<sequence length="92" mass="10814">MNRIRQLQDIKEHHQSMVQERGDIWDKDVAALEWAIELIREVQKERKRTFAARWQQATNELRKHKDIISNIQIVSDVKGGDTDGECTLTESK</sequence>
<reference evidence="1 2" key="1">
    <citation type="submission" date="2013-07" db="EMBL/GenBank/DDBJ databases">
        <authorList>
            <person name="Weinstock G."/>
            <person name="Sodergren E."/>
            <person name="Wylie T."/>
            <person name="Fulton L."/>
            <person name="Fulton R."/>
            <person name="Fronick C."/>
            <person name="O'Laughlin M."/>
            <person name="Godfrey J."/>
            <person name="Miner T."/>
            <person name="Herter B."/>
            <person name="Appelbaum E."/>
            <person name="Cordes M."/>
            <person name="Lek S."/>
            <person name="Wollam A."/>
            <person name="Pepin K.H."/>
            <person name="Palsikar V.B."/>
            <person name="Mitreva M."/>
            <person name="Wilson R.K."/>
        </authorList>
    </citation>
    <scope>NUCLEOTIDE SEQUENCE [LARGE SCALE GENOMIC DNA]</scope>
    <source>
        <strain evidence="1 2">ATCC 14940</strain>
    </source>
</reference>
<dbReference type="AlphaFoldDB" id="A0ABC9TVK8"/>
<dbReference type="Proteomes" id="UP000016491">
    <property type="component" value="Unassembled WGS sequence"/>
</dbReference>